<keyword evidence="1" id="KW-0732">Signal</keyword>
<dbReference type="AlphaFoldDB" id="A0A0M2HPF1"/>
<proteinExistence type="predicted"/>
<gene>
    <name evidence="2" type="ORF">RS84_00799</name>
</gene>
<dbReference type="STRING" id="273678.RS84_00799"/>
<dbReference type="InterPro" id="IPR036278">
    <property type="entry name" value="Sialidase_sf"/>
</dbReference>
<name>A0A0M2HPF1_9MICO</name>
<dbReference type="PATRIC" id="fig|273678.4.peg.793"/>
<dbReference type="Pfam" id="PF15892">
    <property type="entry name" value="BNR_4"/>
    <property type="match status" value="1"/>
</dbReference>
<feature type="signal peptide" evidence="1">
    <location>
        <begin position="1"/>
        <end position="26"/>
    </location>
</feature>
<sequence>MSLLTKAVATAAAVVAVLATAAPAHAGVHPATVETVPVTVDSSNQSGWWNPLAVVDGVTYFAYNVPGSASDRHQVHLGARAADGTWTSGCLRTAAGACADFLDDNGHNQPSIAVDGNGMIHAFVSMHHEPWHYFRSTTAGDVTSLVDVSSEMPDAGAAISYPVTAPGANGDVWLMVRVGADPQGRRDGVLYHYDPATAAWSRETVIGAATGHSFYPDDLEVDATGLVHVLWEWGPWPADPYRHLGSYAVYDPAAHAFSDISGAALPTPIRPDTAGAVIWRPYAPGEGIGDAVPAVQTAKMSLVDGELVGIAYRYAADTENDFDVMWATWDGTSWSSQSLIDATALGTGVSTIAALDTTSFGSKTRVYAVVALQDCGVVKSQAVMLESADGRTGWSAEPVGDALTGQQRLRAATTDAGTDVLYLSAPATPGGGTLRYAEVPRSGQKREGGSLADIVSALRGDSGGVDLARTGTATASSQLRADTGAEKAIDGGCSDASRWISAASDTHPSITVEWASTAPLDVVRVRSGYSVGPAAASVLRDFTVQVRTSAGWVAIGSFDDNALNTVVVDAQGLAADAVRLLITDPSASDTDVARVYEIEAIAAP</sequence>
<dbReference type="RefSeq" id="WP_045256466.1">
    <property type="nucleotide sequence ID" value="NZ_CP158847.1"/>
</dbReference>
<reference evidence="2 3" key="1">
    <citation type="submission" date="2015-02" db="EMBL/GenBank/DDBJ databases">
        <title>Draft genome sequences of ten Microbacterium spp. with emphasis on heavy metal contaminated environments.</title>
        <authorList>
            <person name="Corretto E."/>
        </authorList>
    </citation>
    <scope>NUCLEOTIDE SEQUENCE [LARGE SCALE GENOMIC DNA]</scope>
    <source>
        <strain evidence="2 3">SA35</strain>
    </source>
</reference>
<evidence type="ECO:0000313" key="3">
    <source>
        <dbReference type="Proteomes" id="UP000033900"/>
    </source>
</evidence>
<dbReference type="OrthoDB" id="182870at2"/>
<dbReference type="Proteomes" id="UP000033900">
    <property type="component" value="Unassembled WGS sequence"/>
</dbReference>
<dbReference type="SUPFAM" id="SSF49785">
    <property type="entry name" value="Galactose-binding domain-like"/>
    <property type="match status" value="1"/>
</dbReference>
<organism evidence="2 3">
    <name type="scientific">Microbacterium hydrocarbonoxydans</name>
    <dbReference type="NCBI Taxonomy" id="273678"/>
    <lineage>
        <taxon>Bacteria</taxon>
        <taxon>Bacillati</taxon>
        <taxon>Actinomycetota</taxon>
        <taxon>Actinomycetes</taxon>
        <taxon>Micrococcales</taxon>
        <taxon>Microbacteriaceae</taxon>
        <taxon>Microbacterium</taxon>
    </lineage>
</organism>
<dbReference type="EMBL" id="JYJB01000006">
    <property type="protein sequence ID" value="KJL48632.1"/>
    <property type="molecule type" value="Genomic_DNA"/>
</dbReference>
<dbReference type="InterPro" id="IPR008979">
    <property type="entry name" value="Galactose-bd-like_sf"/>
</dbReference>
<comment type="caution">
    <text evidence="2">The sequence shown here is derived from an EMBL/GenBank/DDBJ whole genome shotgun (WGS) entry which is preliminary data.</text>
</comment>
<keyword evidence="3" id="KW-1185">Reference proteome</keyword>
<dbReference type="Gene3D" id="2.60.120.260">
    <property type="entry name" value="Galactose-binding domain-like"/>
    <property type="match status" value="1"/>
</dbReference>
<accession>A0A0M2HPF1</accession>
<protein>
    <submittedName>
        <fullName evidence="2">F5/8 type C domain protein</fullName>
    </submittedName>
</protein>
<evidence type="ECO:0000313" key="2">
    <source>
        <dbReference type="EMBL" id="KJL48632.1"/>
    </source>
</evidence>
<dbReference type="SUPFAM" id="SSF50939">
    <property type="entry name" value="Sialidases"/>
    <property type="match status" value="1"/>
</dbReference>
<feature type="chain" id="PRO_5005634119" evidence="1">
    <location>
        <begin position="27"/>
        <end position="604"/>
    </location>
</feature>
<evidence type="ECO:0000256" key="1">
    <source>
        <dbReference type="SAM" id="SignalP"/>
    </source>
</evidence>